<proteinExistence type="predicted"/>
<name>A0A933VW71_RHOPL</name>
<protein>
    <submittedName>
        <fullName evidence="2">DUF4142 domain-containing protein</fullName>
    </submittedName>
</protein>
<dbReference type="Pfam" id="PF13628">
    <property type="entry name" value="DUF4142"/>
    <property type="match status" value="1"/>
</dbReference>
<gene>
    <name evidence="2" type="ORF">HZA66_20255</name>
</gene>
<feature type="domain" description="DUF4142" evidence="1">
    <location>
        <begin position="51"/>
        <end position="184"/>
    </location>
</feature>
<dbReference type="InterPro" id="IPR025419">
    <property type="entry name" value="DUF4142"/>
</dbReference>
<accession>A0A933VW71</accession>
<dbReference type="Proteomes" id="UP000782519">
    <property type="component" value="Unassembled WGS sequence"/>
</dbReference>
<dbReference type="AlphaFoldDB" id="A0A933VW71"/>
<reference evidence="2" key="1">
    <citation type="submission" date="2020-07" db="EMBL/GenBank/DDBJ databases">
        <title>Huge and variable diversity of episymbiotic CPR bacteria and DPANN archaea in groundwater ecosystems.</title>
        <authorList>
            <person name="He C.Y."/>
            <person name="Keren R."/>
            <person name="Whittaker M."/>
            <person name="Farag I.F."/>
            <person name="Doudna J."/>
            <person name="Cate J.H.D."/>
            <person name="Banfield J.F."/>
        </authorList>
    </citation>
    <scope>NUCLEOTIDE SEQUENCE</scope>
    <source>
        <strain evidence="2">NC_groundwater_1818_Pr3_B-0.1um_66_35</strain>
    </source>
</reference>
<dbReference type="EMBL" id="JACRJB010000056">
    <property type="protein sequence ID" value="MBI5131779.1"/>
    <property type="molecule type" value="Genomic_DNA"/>
</dbReference>
<evidence type="ECO:0000313" key="3">
    <source>
        <dbReference type="Proteomes" id="UP000782519"/>
    </source>
</evidence>
<evidence type="ECO:0000259" key="1">
    <source>
        <dbReference type="Pfam" id="PF13628"/>
    </source>
</evidence>
<evidence type="ECO:0000313" key="2">
    <source>
        <dbReference type="EMBL" id="MBI5131779.1"/>
    </source>
</evidence>
<organism evidence="2 3">
    <name type="scientific">Rhodopseudomonas palustris</name>
    <dbReference type="NCBI Taxonomy" id="1076"/>
    <lineage>
        <taxon>Bacteria</taxon>
        <taxon>Pseudomonadati</taxon>
        <taxon>Pseudomonadota</taxon>
        <taxon>Alphaproteobacteria</taxon>
        <taxon>Hyphomicrobiales</taxon>
        <taxon>Nitrobacteraceae</taxon>
        <taxon>Rhodopseudomonas</taxon>
    </lineage>
</organism>
<comment type="caution">
    <text evidence="2">The sequence shown here is derived from an EMBL/GenBank/DDBJ whole genome shotgun (WGS) entry which is preliminary data.</text>
</comment>
<sequence length="185" mass="20721">MIRMVAGLVAILPAIVVFAGAIAGSETPRKRSLIEEVGIKRLFGWPPNGHDVLRLMHEFDLVQLRAAGIAATRGTDAVQRFALAQAEHARQREAAIVRLNMFALLNIDFAADPSLVRRNELAGLQGAVGQAFMRDYIAKQRDDIVDTIAMLKRYLLNPDNDDIRRFAQQQLPLLQQAREELQRLE</sequence>